<feature type="transmembrane region" description="Helical" evidence="8">
    <location>
        <begin position="154"/>
        <end position="175"/>
    </location>
</feature>
<gene>
    <name evidence="9" type="primary">SDH3</name>
    <name evidence="9" type="ORF">TWF696_003790</name>
</gene>
<proteinExistence type="predicted"/>
<keyword evidence="10" id="KW-1185">Reference proteome</keyword>
<dbReference type="PANTHER" id="PTHR10978">
    <property type="entry name" value="SUCCINATE DEHYDROGENASE CYTOCHROME B560 SUBUNIT"/>
    <property type="match status" value="1"/>
</dbReference>
<comment type="caution">
    <text evidence="9">The sequence shown here is derived from an EMBL/GenBank/DDBJ whole genome shotgun (WGS) entry which is preliminary data.</text>
</comment>
<dbReference type="GO" id="GO:0046872">
    <property type="term" value="F:metal ion binding"/>
    <property type="evidence" value="ECO:0007669"/>
    <property type="project" value="UniProtKB-KW"/>
</dbReference>
<dbReference type="Proteomes" id="UP001375240">
    <property type="component" value="Unassembled WGS sequence"/>
</dbReference>
<dbReference type="Pfam" id="PF01127">
    <property type="entry name" value="Sdh_cyt"/>
    <property type="match status" value="1"/>
</dbReference>
<dbReference type="PANTHER" id="PTHR10978:SF5">
    <property type="entry name" value="SUCCINATE DEHYDROGENASE CYTOCHROME B560 SUBUNIT, MITOCHONDRIAL"/>
    <property type="match status" value="1"/>
</dbReference>
<dbReference type="GO" id="GO:0006099">
    <property type="term" value="P:tricarboxylic acid cycle"/>
    <property type="evidence" value="ECO:0007669"/>
    <property type="project" value="InterPro"/>
</dbReference>
<dbReference type="Gene3D" id="1.20.1300.10">
    <property type="entry name" value="Fumarate reductase/succinate dehydrogenase, transmembrane subunit"/>
    <property type="match status" value="1"/>
</dbReference>
<accession>A0AAV9V773</accession>
<dbReference type="SUPFAM" id="SSF81343">
    <property type="entry name" value="Fumarate reductase respiratory complex transmembrane subunits"/>
    <property type="match status" value="1"/>
</dbReference>
<dbReference type="GO" id="GO:0005739">
    <property type="term" value="C:mitochondrion"/>
    <property type="evidence" value="ECO:0007669"/>
    <property type="project" value="GOC"/>
</dbReference>
<dbReference type="AlphaFoldDB" id="A0AAV9V773"/>
<evidence type="ECO:0000256" key="5">
    <source>
        <dbReference type="ARBA" id="ARBA00022989"/>
    </source>
</evidence>
<dbReference type="GO" id="GO:0016020">
    <property type="term" value="C:membrane"/>
    <property type="evidence" value="ECO:0007669"/>
    <property type="project" value="UniProtKB-SubCell"/>
</dbReference>
<evidence type="ECO:0000256" key="8">
    <source>
        <dbReference type="SAM" id="Phobius"/>
    </source>
</evidence>
<protein>
    <submittedName>
        <fullName evidence="9">Cytochrome b subunit of succinate dehydrogenase, Sdh3p</fullName>
    </submittedName>
</protein>
<evidence type="ECO:0000313" key="9">
    <source>
        <dbReference type="EMBL" id="KAK6354650.1"/>
    </source>
</evidence>
<dbReference type="GO" id="GO:0006121">
    <property type="term" value="P:mitochondrial electron transport, succinate to ubiquinone"/>
    <property type="evidence" value="ECO:0007669"/>
    <property type="project" value="TreeGrafter"/>
</dbReference>
<dbReference type="PROSITE" id="PS01001">
    <property type="entry name" value="SDH_CYT_2"/>
    <property type="match status" value="1"/>
</dbReference>
<name>A0AAV9V773_9PEZI</name>
<evidence type="ECO:0000256" key="7">
    <source>
        <dbReference type="ARBA" id="ARBA00023136"/>
    </source>
</evidence>
<keyword evidence="3 8" id="KW-0812">Transmembrane</keyword>
<dbReference type="EMBL" id="JAVHNQ010000002">
    <property type="protein sequence ID" value="KAK6354650.1"/>
    <property type="molecule type" value="Genomic_DNA"/>
</dbReference>
<keyword evidence="7 8" id="KW-0472">Membrane</keyword>
<dbReference type="InterPro" id="IPR014314">
    <property type="entry name" value="Succ_DH_cytb556"/>
</dbReference>
<dbReference type="InterPro" id="IPR000701">
    <property type="entry name" value="SuccDH_FuR_B_TM-su"/>
</dbReference>
<feature type="transmembrane region" description="Helical" evidence="8">
    <location>
        <begin position="77"/>
        <end position="95"/>
    </location>
</feature>
<keyword evidence="2" id="KW-0349">Heme</keyword>
<dbReference type="CDD" id="cd03499">
    <property type="entry name" value="SQR_TypeC_SdhC"/>
    <property type="match status" value="1"/>
</dbReference>
<evidence type="ECO:0000313" key="10">
    <source>
        <dbReference type="Proteomes" id="UP001375240"/>
    </source>
</evidence>
<evidence type="ECO:0000256" key="4">
    <source>
        <dbReference type="ARBA" id="ARBA00022723"/>
    </source>
</evidence>
<dbReference type="InterPro" id="IPR018495">
    <property type="entry name" value="Succ_DH_cyt_bsu_CS"/>
</dbReference>
<sequence length="176" mass="19261">MLSTKVISRTLLRTARPKATSLNTSFFTPRRLVATESVPASSASSILASQRLNRPVSPHLTIYQPQLTWYLSSLNRVTGVTVAGLFYLFTIGYVFSKPFGVNMSAANISRKWGELSTPIKLAVKAPLAAVFSFHCWNGVRHLVWDTGRELSVRGVYRTGYGVLGLTAVSTIGLLLV</sequence>
<keyword evidence="5 8" id="KW-1133">Transmembrane helix</keyword>
<evidence type="ECO:0000256" key="2">
    <source>
        <dbReference type="ARBA" id="ARBA00022617"/>
    </source>
</evidence>
<evidence type="ECO:0000256" key="1">
    <source>
        <dbReference type="ARBA" id="ARBA00004141"/>
    </source>
</evidence>
<keyword evidence="4" id="KW-0479">Metal-binding</keyword>
<reference evidence="9 10" key="1">
    <citation type="submission" date="2019-10" db="EMBL/GenBank/DDBJ databases">
        <authorList>
            <person name="Palmer J.M."/>
        </authorList>
    </citation>
    <scope>NUCLEOTIDE SEQUENCE [LARGE SCALE GENOMIC DNA]</scope>
    <source>
        <strain evidence="9 10">TWF696</strain>
    </source>
</reference>
<evidence type="ECO:0000256" key="6">
    <source>
        <dbReference type="ARBA" id="ARBA00023004"/>
    </source>
</evidence>
<dbReference type="InterPro" id="IPR034804">
    <property type="entry name" value="SQR/QFR_C/D"/>
</dbReference>
<organism evidence="9 10">
    <name type="scientific">Orbilia brochopaga</name>
    <dbReference type="NCBI Taxonomy" id="3140254"/>
    <lineage>
        <taxon>Eukaryota</taxon>
        <taxon>Fungi</taxon>
        <taxon>Dikarya</taxon>
        <taxon>Ascomycota</taxon>
        <taxon>Pezizomycotina</taxon>
        <taxon>Orbiliomycetes</taxon>
        <taxon>Orbiliales</taxon>
        <taxon>Orbiliaceae</taxon>
        <taxon>Orbilia</taxon>
    </lineage>
</organism>
<dbReference type="GO" id="GO:0009055">
    <property type="term" value="F:electron transfer activity"/>
    <property type="evidence" value="ECO:0007669"/>
    <property type="project" value="InterPro"/>
</dbReference>
<keyword evidence="6" id="KW-0408">Iron</keyword>
<dbReference type="NCBIfam" id="TIGR02970">
    <property type="entry name" value="succ_dehyd_cytB"/>
    <property type="match status" value="1"/>
</dbReference>
<evidence type="ECO:0000256" key="3">
    <source>
        <dbReference type="ARBA" id="ARBA00022692"/>
    </source>
</evidence>
<comment type="subcellular location">
    <subcellularLocation>
        <location evidence="1">Membrane</location>
        <topology evidence="1">Multi-pass membrane protein</topology>
    </subcellularLocation>
</comment>